<proteinExistence type="predicted"/>
<dbReference type="AlphaFoldDB" id="A0A161PVJ8"/>
<gene>
    <name evidence="1" type="ORF">AZI87_00900</name>
</gene>
<dbReference type="Proteomes" id="UP000075799">
    <property type="component" value="Unassembled WGS sequence"/>
</dbReference>
<accession>A0A161PVJ8</accession>
<reference evidence="1 2" key="1">
    <citation type="submission" date="2016-03" db="EMBL/GenBank/DDBJ databases">
        <authorList>
            <person name="Ploux O."/>
        </authorList>
    </citation>
    <scope>NUCLEOTIDE SEQUENCE [LARGE SCALE GENOMIC DNA]</scope>
    <source>
        <strain evidence="1 2">EC13</strain>
    </source>
</reference>
<evidence type="ECO:0000313" key="1">
    <source>
        <dbReference type="EMBL" id="KYG69618.1"/>
    </source>
</evidence>
<dbReference type="EMBL" id="LUKD01000001">
    <property type="protein sequence ID" value="KYG69618.1"/>
    <property type="molecule type" value="Genomic_DNA"/>
</dbReference>
<organism evidence="1 2">
    <name type="scientific">Bdellovibrio bacteriovorus</name>
    <dbReference type="NCBI Taxonomy" id="959"/>
    <lineage>
        <taxon>Bacteria</taxon>
        <taxon>Pseudomonadati</taxon>
        <taxon>Bdellovibrionota</taxon>
        <taxon>Bdellovibrionia</taxon>
        <taxon>Bdellovibrionales</taxon>
        <taxon>Pseudobdellovibrionaceae</taxon>
        <taxon>Bdellovibrio</taxon>
    </lineage>
</organism>
<protein>
    <submittedName>
        <fullName evidence="1">Uncharacterized protein</fullName>
    </submittedName>
</protein>
<evidence type="ECO:0000313" key="2">
    <source>
        <dbReference type="Proteomes" id="UP000075799"/>
    </source>
</evidence>
<name>A0A161PVJ8_BDEBC</name>
<dbReference type="OrthoDB" id="9134379at2"/>
<comment type="caution">
    <text evidence="1">The sequence shown here is derived from an EMBL/GenBank/DDBJ whole genome shotgun (WGS) entry which is preliminary data.</text>
</comment>
<sequence length="189" mass="20812">MNNTVTLIKNDSSRIPNIKASVQKNKIFIDGDHILIESGDHIEHKMSNGATDVYRVIDPGFHEKFSGMAAHYQIDVEKLGVAERSRFVQHITNYNLSDNARINNSSIDNSTNIIGSKDLQKQILMLRDALETANLNPEQKRSSLEVVEAIQQQAISPKPSKAVVKVLLDALPKIESIAVIATSIAGLLS</sequence>